<reference evidence="1" key="1">
    <citation type="journal article" date="2018" name="DNA Res.">
        <title>Multiple hybrid de novo genome assembly of finger millet, an orphan allotetraploid crop.</title>
        <authorList>
            <person name="Hatakeyama M."/>
            <person name="Aluri S."/>
            <person name="Balachadran M.T."/>
            <person name="Sivarajan S.R."/>
            <person name="Patrignani A."/>
            <person name="Gruter S."/>
            <person name="Poveda L."/>
            <person name="Shimizu-Inatsugi R."/>
            <person name="Baeten J."/>
            <person name="Francoijs K.J."/>
            <person name="Nataraja K.N."/>
            <person name="Reddy Y.A.N."/>
            <person name="Phadnis S."/>
            <person name="Ravikumar R.L."/>
            <person name="Schlapbach R."/>
            <person name="Sreeman S.M."/>
            <person name="Shimizu K.K."/>
        </authorList>
    </citation>
    <scope>NUCLEOTIDE SEQUENCE</scope>
</reference>
<proteinExistence type="predicted"/>
<evidence type="ECO:0000313" key="2">
    <source>
        <dbReference type="Proteomes" id="UP001054889"/>
    </source>
</evidence>
<name>A0AAV5CUB9_ELECO</name>
<dbReference type="PANTHER" id="PTHR31170">
    <property type="entry name" value="BNAC04G53230D PROTEIN"/>
    <property type="match status" value="1"/>
</dbReference>
<protein>
    <submittedName>
        <fullName evidence="1">Uncharacterized protein</fullName>
    </submittedName>
</protein>
<dbReference type="AlphaFoldDB" id="A0AAV5CUB9"/>
<dbReference type="Pfam" id="PF03140">
    <property type="entry name" value="DUF247"/>
    <property type="match status" value="2"/>
</dbReference>
<sequence>MDPQLGNDMTAYIAFMSQFVSTSEDAALLIRKGIIVHMLAMFTRLGTHMHFDFGADNYHYLKILCFTLEQYYQNRLNRWMAWLWRNHFSNPCTLVHTAASRGLPSAVGTKSFLAEEGLKYPASAEEKLGEHKPLTGLVAMSVVLIQSSLPLSYVSHAITIHVDGTGKRSPTVRMSQVQRTNVKQVNMSELVGAMTQELDYYWSLAVTKLVQNRLESYETAGRQETIAANEAKPDNMKTEYIITEDVLACEESIGANNKEAQGSLFRNLIAFEQTCPQFGDDFTAYSVFLSQLVSMPEDVTLLAQREIIVHHLDSDEKVSDLFTMLSKDVVFDFNGNYYLKSLCQTMEAHYQSRINRWMAWPWHNHFSNPWLAVAAFATIIVLVCTIV</sequence>
<reference evidence="1" key="2">
    <citation type="submission" date="2021-12" db="EMBL/GenBank/DDBJ databases">
        <title>Resequencing data analysis of finger millet.</title>
        <authorList>
            <person name="Hatakeyama M."/>
            <person name="Aluri S."/>
            <person name="Balachadran M.T."/>
            <person name="Sivarajan S.R."/>
            <person name="Poveda L."/>
            <person name="Shimizu-Inatsugi R."/>
            <person name="Schlapbach R."/>
            <person name="Sreeman S.M."/>
            <person name="Shimizu K.K."/>
        </authorList>
    </citation>
    <scope>NUCLEOTIDE SEQUENCE</scope>
</reference>
<comment type="caution">
    <text evidence="1">The sequence shown here is derived from an EMBL/GenBank/DDBJ whole genome shotgun (WGS) entry which is preliminary data.</text>
</comment>
<keyword evidence="2" id="KW-1185">Reference proteome</keyword>
<dbReference type="Proteomes" id="UP001054889">
    <property type="component" value="Unassembled WGS sequence"/>
</dbReference>
<gene>
    <name evidence="1" type="primary">ga18811</name>
    <name evidence="1" type="ORF">PR202_ga18811</name>
</gene>
<accession>A0AAV5CUB9</accession>
<dbReference type="EMBL" id="BQKI01000009">
    <property type="protein sequence ID" value="GJN01537.1"/>
    <property type="molecule type" value="Genomic_DNA"/>
</dbReference>
<organism evidence="1 2">
    <name type="scientific">Eleusine coracana subsp. coracana</name>
    <dbReference type="NCBI Taxonomy" id="191504"/>
    <lineage>
        <taxon>Eukaryota</taxon>
        <taxon>Viridiplantae</taxon>
        <taxon>Streptophyta</taxon>
        <taxon>Embryophyta</taxon>
        <taxon>Tracheophyta</taxon>
        <taxon>Spermatophyta</taxon>
        <taxon>Magnoliopsida</taxon>
        <taxon>Liliopsida</taxon>
        <taxon>Poales</taxon>
        <taxon>Poaceae</taxon>
        <taxon>PACMAD clade</taxon>
        <taxon>Chloridoideae</taxon>
        <taxon>Cynodonteae</taxon>
        <taxon>Eleusininae</taxon>
        <taxon>Eleusine</taxon>
    </lineage>
</organism>
<evidence type="ECO:0000313" key="1">
    <source>
        <dbReference type="EMBL" id="GJN01537.1"/>
    </source>
</evidence>
<dbReference type="PANTHER" id="PTHR31170:SF18">
    <property type="entry name" value="(WILD MALAYSIAN BANANA) HYPOTHETICAL PROTEIN"/>
    <property type="match status" value="1"/>
</dbReference>
<dbReference type="InterPro" id="IPR004158">
    <property type="entry name" value="DUF247_pln"/>
</dbReference>